<keyword evidence="2" id="KW-1185">Reference proteome</keyword>
<dbReference type="AlphaFoldDB" id="A0A7X8XXF0"/>
<dbReference type="EMBL" id="JABAIL010000005">
    <property type="protein sequence ID" value="NLR93035.1"/>
    <property type="molecule type" value="Genomic_DNA"/>
</dbReference>
<evidence type="ECO:0000313" key="1">
    <source>
        <dbReference type="EMBL" id="NLR93035.1"/>
    </source>
</evidence>
<reference evidence="1 2" key="1">
    <citation type="submission" date="2020-04" db="EMBL/GenBank/DDBJ databases">
        <title>Flammeovirga sp. SR4, a novel species isolated from seawater.</title>
        <authorList>
            <person name="Wang X."/>
        </authorList>
    </citation>
    <scope>NUCLEOTIDE SEQUENCE [LARGE SCALE GENOMIC DNA]</scope>
    <source>
        <strain evidence="1 2">SR4</strain>
    </source>
</reference>
<name>A0A7X8XXF0_9BACT</name>
<organism evidence="1 2">
    <name type="scientific">Flammeovirga agarivorans</name>
    <dbReference type="NCBI Taxonomy" id="2726742"/>
    <lineage>
        <taxon>Bacteria</taxon>
        <taxon>Pseudomonadati</taxon>
        <taxon>Bacteroidota</taxon>
        <taxon>Cytophagia</taxon>
        <taxon>Cytophagales</taxon>
        <taxon>Flammeovirgaceae</taxon>
        <taxon>Flammeovirga</taxon>
    </lineage>
</organism>
<comment type="caution">
    <text evidence="1">The sequence shown here is derived from an EMBL/GenBank/DDBJ whole genome shotgun (WGS) entry which is preliminary data.</text>
</comment>
<protein>
    <recommendedName>
        <fullName evidence="3">Response regulatory domain-containing protein</fullName>
    </recommendedName>
</protein>
<dbReference type="RefSeq" id="WP_168883745.1">
    <property type="nucleotide sequence ID" value="NZ_JABAIL010000005.1"/>
</dbReference>
<accession>A0A7X8XXF0</accession>
<evidence type="ECO:0008006" key="3">
    <source>
        <dbReference type="Google" id="ProtNLM"/>
    </source>
</evidence>
<dbReference type="Proteomes" id="UP000585050">
    <property type="component" value="Unassembled WGS sequence"/>
</dbReference>
<evidence type="ECO:0000313" key="2">
    <source>
        <dbReference type="Proteomes" id="UP000585050"/>
    </source>
</evidence>
<proteinExistence type="predicted"/>
<gene>
    <name evidence="1" type="ORF">HGP29_17615</name>
</gene>
<sequence length="117" mass="13623">MHILIGNDNTINNRLSEELLALFPISCLSFEVIESLKEDYQEGYIFFNLLDINVTVEQAYLLVKSKYPRKKIIGIHCFQVEQMINSILVLGFDAYISLFNFSEDVEKTLQRITQKEI</sequence>